<sequence>MAGNNYEAVDTSSTTSKGLFVPPVLAPLNVQAKAFELVAKHDPVTKATQYTYRLIWNIPTDSVPEIGERLKNTPLKLVSPSAENAEMLRSQCDGPCRAMHYAKDLNVLGRCNHLLCAACYGLVVNEDGTPGCSSYRCYWKYNISKKRGLPKTARKKARDLKINGVNDVKEASLAESKTSLTNESKSQSSDTISRFIESKSQISDIRCSPLNTSLKPIPSVLNDISKAGADGELSFPNMTEMILLRVIILENGPYDTVQRAHLAREVPAWQTLAASLDEIVASRGIRTRGKQNPDVYFVTQKKGVRYLQSIRGEKLKKKIYHFPLKQGTLIFVLDAIGQIQKRQRESA</sequence>
<evidence type="ECO:0008006" key="3">
    <source>
        <dbReference type="Google" id="ProtNLM"/>
    </source>
</evidence>
<dbReference type="EMBL" id="CAJGYM010000048">
    <property type="protein sequence ID" value="CAD6194834.1"/>
    <property type="molecule type" value="Genomic_DNA"/>
</dbReference>
<name>A0A8S1HGH8_9PELO</name>
<accession>A0A8S1HGH8</accession>
<proteinExistence type="predicted"/>
<evidence type="ECO:0000313" key="2">
    <source>
        <dbReference type="Proteomes" id="UP000835052"/>
    </source>
</evidence>
<gene>
    <name evidence="1" type="ORF">CAUJ_LOCUS10753</name>
</gene>
<reference evidence="1" key="1">
    <citation type="submission" date="2020-10" db="EMBL/GenBank/DDBJ databases">
        <authorList>
            <person name="Kikuchi T."/>
        </authorList>
    </citation>
    <scope>NUCLEOTIDE SEQUENCE</scope>
    <source>
        <strain evidence="1">NKZ352</strain>
    </source>
</reference>
<dbReference type="AlphaFoldDB" id="A0A8S1HGH8"/>
<keyword evidence="2" id="KW-1185">Reference proteome</keyword>
<dbReference type="OrthoDB" id="5831839at2759"/>
<dbReference type="PANTHER" id="PTHR31430">
    <property type="entry name" value="PROTEIN CBG22332-RELATED"/>
    <property type="match status" value="1"/>
</dbReference>
<protein>
    <recommendedName>
        <fullName evidence="3">RING-type domain-containing protein</fullName>
    </recommendedName>
</protein>
<dbReference type="Proteomes" id="UP000835052">
    <property type="component" value="Unassembled WGS sequence"/>
</dbReference>
<organism evidence="1 2">
    <name type="scientific">Caenorhabditis auriculariae</name>
    <dbReference type="NCBI Taxonomy" id="2777116"/>
    <lineage>
        <taxon>Eukaryota</taxon>
        <taxon>Metazoa</taxon>
        <taxon>Ecdysozoa</taxon>
        <taxon>Nematoda</taxon>
        <taxon>Chromadorea</taxon>
        <taxon>Rhabditida</taxon>
        <taxon>Rhabditina</taxon>
        <taxon>Rhabditomorpha</taxon>
        <taxon>Rhabditoidea</taxon>
        <taxon>Rhabditidae</taxon>
        <taxon>Peloderinae</taxon>
        <taxon>Caenorhabditis</taxon>
    </lineage>
</organism>
<evidence type="ECO:0000313" key="1">
    <source>
        <dbReference type="EMBL" id="CAD6194834.1"/>
    </source>
</evidence>
<comment type="caution">
    <text evidence="1">The sequence shown here is derived from an EMBL/GenBank/DDBJ whole genome shotgun (WGS) entry which is preliminary data.</text>
</comment>